<comment type="caution">
    <text evidence="1">The sequence shown here is derived from an EMBL/GenBank/DDBJ whole genome shotgun (WGS) entry which is preliminary data.</text>
</comment>
<evidence type="ECO:0000313" key="1">
    <source>
        <dbReference type="EMBL" id="MFD1292669.1"/>
    </source>
</evidence>
<keyword evidence="2" id="KW-1185">Reference proteome</keyword>
<proteinExistence type="predicted"/>
<gene>
    <name evidence="1" type="ORF">ACFQ5N_02365</name>
</gene>
<dbReference type="EMBL" id="JBHTMV010000002">
    <property type="protein sequence ID" value="MFD1292669.1"/>
    <property type="molecule type" value="Genomic_DNA"/>
</dbReference>
<accession>A0ABW3WKD5</accession>
<dbReference type="RefSeq" id="WP_386807406.1">
    <property type="nucleotide sequence ID" value="NZ_JBHTMV010000002.1"/>
</dbReference>
<protein>
    <submittedName>
        <fullName evidence="1">Uncharacterized protein</fullName>
    </submittedName>
</protein>
<dbReference type="Proteomes" id="UP001597241">
    <property type="component" value="Unassembled WGS sequence"/>
</dbReference>
<name>A0ABW3WKD5_9FLAO</name>
<reference evidence="2" key="1">
    <citation type="journal article" date="2019" name="Int. J. Syst. Evol. Microbiol.">
        <title>The Global Catalogue of Microorganisms (GCM) 10K type strain sequencing project: providing services to taxonomists for standard genome sequencing and annotation.</title>
        <authorList>
            <consortium name="The Broad Institute Genomics Platform"/>
            <consortium name="The Broad Institute Genome Sequencing Center for Infectious Disease"/>
            <person name="Wu L."/>
            <person name="Ma J."/>
        </authorList>
    </citation>
    <scope>NUCLEOTIDE SEQUENCE [LARGE SCALE GENOMIC DNA]</scope>
    <source>
        <strain evidence="2">CCUG 62221</strain>
    </source>
</reference>
<evidence type="ECO:0000313" key="2">
    <source>
        <dbReference type="Proteomes" id="UP001597241"/>
    </source>
</evidence>
<organism evidence="1 2">
    <name type="scientific">Lutibacter holmesii</name>
    <dbReference type="NCBI Taxonomy" id="1137985"/>
    <lineage>
        <taxon>Bacteria</taxon>
        <taxon>Pseudomonadati</taxon>
        <taxon>Bacteroidota</taxon>
        <taxon>Flavobacteriia</taxon>
        <taxon>Flavobacteriales</taxon>
        <taxon>Flavobacteriaceae</taxon>
        <taxon>Lutibacter</taxon>
    </lineage>
</organism>
<sequence length="103" mass="11793">MNINVSEFMDHLKENNLLIVSRSDYENGENVANAKLLKKQKSLLNKPAVTPYEMVKYKLTHYNSITGIKASQLFKPGEMYHNSKGKLMVVTSAVKRIRTNKHL</sequence>